<evidence type="ECO:0000256" key="4">
    <source>
        <dbReference type="ARBA" id="ARBA00022823"/>
    </source>
</evidence>
<organism evidence="9 10">
    <name type="scientific">Amycolatopsis pretoriensis</name>
    <dbReference type="NCBI Taxonomy" id="218821"/>
    <lineage>
        <taxon>Bacteria</taxon>
        <taxon>Bacillati</taxon>
        <taxon>Actinomycetota</taxon>
        <taxon>Actinomycetes</taxon>
        <taxon>Pseudonocardiales</taxon>
        <taxon>Pseudonocardiaceae</taxon>
        <taxon>Amycolatopsis</taxon>
    </lineage>
</organism>
<dbReference type="Pfam" id="PF00364">
    <property type="entry name" value="Biotin_lipoyl"/>
    <property type="match status" value="1"/>
</dbReference>
<dbReference type="SUPFAM" id="SSF52777">
    <property type="entry name" value="CoA-dependent acyltransferases"/>
    <property type="match status" value="1"/>
</dbReference>
<sequence length="445" mass="46363">MPTFKQFPLADTAEGLTEADILNWHVKPGDTVTVNQIVVEIETAKAAVELPIPWAGVVTELHVEPGQTVEVGTPILTIDVDPGGAAAPAAAPAAAALAAAPVEEEEMKPLVGYGSKAVVTQRRARKGAEPAPAAAVAAPPAPAPVAPAAPVAPVAPRGGYVPLAKPPVRKLAKDLGVDLHALTGTASGGVITREDVERAANGTPVVESVVDSGSRERRVPIKGVRKMTAAAMVQSAYTAPHVTEFLTIDVTPMMEFREKLKKSREFAGVKVTPLTFAAKAVCLAAKRTPDINAVWDEAAQEIVFKDYVHLGIAAATPRGLIVPKVRDADSMSLKELAQALTALTDVAREGKTSPADMANGTITITNVGVFGVDTGTPIINPGESAILCLGAIKDQPWVVDGEIKVRKVLQLSLSFDHRVVDGQQGSEFLADVGALLADPAMAMTY</sequence>
<feature type="domain" description="Peripheral subunit-binding (PSBD)" evidence="8">
    <location>
        <begin position="163"/>
        <end position="200"/>
    </location>
</feature>
<comment type="cofactor">
    <cofactor evidence="1 6">
        <name>(R)-lipoate</name>
        <dbReference type="ChEBI" id="CHEBI:83088"/>
    </cofactor>
</comment>
<evidence type="ECO:0000259" key="7">
    <source>
        <dbReference type="PROSITE" id="PS50968"/>
    </source>
</evidence>
<dbReference type="Gene3D" id="4.10.320.10">
    <property type="entry name" value="E3-binding domain"/>
    <property type="match status" value="1"/>
</dbReference>
<dbReference type="EMBL" id="FNUJ01000004">
    <property type="protein sequence ID" value="SEF28385.1"/>
    <property type="molecule type" value="Genomic_DNA"/>
</dbReference>
<name>A0A1H5QQP1_9PSEU</name>
<dbReference type="OrthoDB" id="9805770at2"/>
<dbReference type="InterPro" id="IPR003016">
    <property type="entry name" value="2-oxoA_DH_lipoyl-BS"/>
</dbReference>
<evidence type="ECO:0000259" key="8">
    <source>
        <dbReference type="PROSITE" id="PS51826"/>
    </source>
</evidence>
<evidence type="ECO:0000313" key="10">
    <source>
        <dbReference type="Proteomes" id="UP000198878"/>
    </source>
</evidence>
<dbReference type="EC" id="2.3.1.-" evidence="6"/>
<dbReference type="PANTHER" id="PTHR43178">
    <property type="entry name" value="DIHYDROLIPOAMIDE ACETYLTRANSFERASE COMPONENT OF PYRUVATE DEHYDROGENASE COMPLEX"/>
    <property type="match status" value="1"/>
</dbReference>
<keyword evidence="5 6" id="KW-0012">Acyltransferase</keyword>
<dbReference type="Gene3D" id="3.30.559.10">
    <property type="entry name" value="Chloramphenicol acetyltransferase-like domain"/>
    <property type="match status" value="1"/>
</dbReference>
<dbReference type="Proteomes" id="UP000198878">
    <property type="component" value="Unassembled WGS sequence"/>
</dbReference>
<dbReference type="GO" id="GO:0005737">
    <property type="term" value="C:cytoplasm"/>
    <property type="evidence" value="ECO:0007669"/>
    <property type="project" value="TreeGrafter"/>
</dbReference>
<keyword evidence="9" id="KW-0670">Pyruvate</keyword>
<dbReference type="SUPFAM" id="SSF51230">
    <property type="entry name" value="Single hybrid motif"/>
    <property type="match status" value="1"/>
</dbReference>
<accession>A0A1H5QQP1</accession>
<evidence type="ECO:0000313" key="9">
    <source>
        <dbReference type="EMBL" id="SEF28385.1"/>
    </source>
</evidence>
<reference evidence="10" key="1">
    <citation type="submission" date="2016-10" db="EMBL/GenBank/DDBJ databases">
        <authorList>
            <person name="Varghese N."/>
            <person name="Submissions S."/>
        </authorList>
    </citation>
    <scope>NUCLEOTIDE SEQUENCE [LARGE SCALE GENOMIC DNA]</scope>
    <source>
        <strain evidence="10">DSM 44654</strain>
    </source>
</reference>
<dbReference type="PROSITE" id="PS50968">
    <property type="entry name" value="BIOTINYL_LIPOYL"/>
    <property type="match status" value="1"/>
</dbReference>
<dbReference type="InterPro" id="IPR050743">
    <property type="entry name" value="2-oxoacid_DH_E2_comp"/>
</dbReference>
<keyword evidence="4 6" id="KW-0450">Lipoyl</keyword>
<dbReference type="AlphaFoldDB" id="A0A1H5QQP1"/>
<dbReference type="InterPro" id="IPR023213">
    <property type="entry name" value="CAT-like_dom_sf"/>
</dbReference>
<dbReference type="InterPro" id="IPR011053">
    <property type="entry name" value="Single_hybrid_motif"/>
</dbReference>
<evidence type="ECO:0000256" key="2">
    <source>
        <dbReference type="ARBA" id="ARBA00007317"/>
    </source>
</evidence>
<dbReference type="CDD" id="cd06849">
    <property type="entry name" value="lipoyl_domain"/>
    <property type="match status" value="1"/>
</dbReference>
<dbReference type="GO" id="GO:0016407">
    <property type="term" value="F:acetyltransferase activity"/>
    <property type="evidence" value="ECO:0007669"/>
    <property type="project" value="TreeGrafter"/>
</dbReference>
<evidence type="ECO:0000256" key="1">
    <source>
        <dbReference type="ARBA" id="ARBA00001938"/>
    </source>
</evidence>
<dbReference type="GO" id="GO:0031405">
    <property type="term" value="F:lipoic acid binding"/>
    <property type="evidence" value="ECO:0007669"/>
    <property type="project" value="TreeGrafter"/>
</dbReference>
<dbReference type="STRING" id="218821.SAMN05421837_104138"/>
<protein>
    <recommendedName>
        <fullName evidence="6">Dihydrolipoamide acetyltransferase component of pyruvate dehydrogenase complex</fullName>
        <ecNumber evidence="6">2.3.1.-</ecNumber>
    </recommendedName>
</protein>
<proteinExistence type="inferred from homology"/>
<dbReference type="PANTHER" id="PTHR43178:SF5">
    <property type="entry name" value="LIPOAMIDE ACYLTRANSFERASE COMPONENT OF BRANCHED-CHAIN ALPHA-KETO ACID DEHYDROGENASE COMPLEX, MITOCHONDRIAL"/>
    <property type="match status" value="1"/>
</dbReference>
<dbReference type="Gene3D" id="2.40.50.100">
    <property type="match status" value="1"/>
</dbReference>
<dbReference type="InterPro" id="IPR004167">
    <property type="entry name" value="PSBD"/>
</dbReference>
<dbReference type="InterPro" id="IPR036625">
    <property type="entry name" value="E3-bd_dom_sf"/>
</dbReference>
<dbReference type="PROSITE" id="PS00189">
    <property type="entry name" value="LIPOYL"/>
    <property type="match status" value="1"/>
</dbReference>
<comment type="similarity">
    <text evidence="2 6">Belongs to the 2-oxoacid dehydrogenase family.</text>
</comment>
<evidence type="ECO:0000256" key="3">
    <source>
        <dbReference type="ARBA" id="ARBA00022679"/>
    </source>
</evidence>
<dbReference type="Pfam" id="PF00198">
    <property type="entry name" value="2-oxoacid_dh"/>
    <property type="match status" value="1"/>
</dbReference>
<dbReference type="PROSITE" id="PS51826">
    <property type="entry name" value="PSBD"/>
    <property type="match status" value="1"/>
</dbReference>
<evidence type="ECO:0000256" key="6">
    <source>
        <dbReference type="RuleBase" id="RU003423"/>
    </source>
</evidence>
<evidence type="ECO:0000256" key="5">
    <source>
        <dbReference type="ARBA" id="ARBA00023315"/>
    </source>
</evidence>
<feature type="domain" description="Lipoyl-binding" evidence="7">
    <location>
        <begin position="4"/>
        <end position="79"/>
    </location>
</feature>
<dbReference type="SUPFAM" id="SSF47005">
    <property type="entry name" value="Peripheral subunit-binding domain of 2-oxo acid dehydrogenase complex"/>
    <property type="match status" value="1"/>
</dbReference>
<dbReference type="InterPro" id="IPR000089">
    <property type="entry name" value="Biotin_lipoyl"/>
</dbReference>
<dbReference type="Pfam" id="PF02817">
    <property type="entry name" value="E3_binding"/>
    <property type="match status" value="1"/>
</dbReference>
<gene>
    <name evidence="9" type="ORF">SAMN05421837_104138</name>
</gene>
<dbReference type="RefSeq" id="WP_086671018.1">
    <property type="nucleotide sequence ID" value="NZ_FNUJ01000004.1"/>
</dbReference>
<keyword evidence="3 6" id="KW-0808">Transferase</keyword>
<dbReference type="FunFam" id="3.30.559.10:FF:000007">
    <property type="entry name" value="Dihydrolipoamide acetyltransferase component of pyruvate dehydrogenase complex"/>
    <property type="match status" value="1"/>
</dbReference>
<dbReference type="InterPro" id="IPR001078">
    <property type="entry name" value="2-oxoacid_DH_actylTfrase"/>
</dbReference>
<keyword evidence="10" id="KW-1185">Reference proteome</keyword>